<feature type="region of interest" description="Disordered" evidence="1">
    <location>
        <begin position="885"/>
        <end position="965"/>
    </location>
</feature>
<feature type="compositionally biased region" description="Low complexity" evidence="1">
    <location>
        <begin position="212"/>
        <end position="228"/>
    </location>
</feature>
<accession>A0ABR4GVP0</accession>
<feature type="compositionally biased region" description="Low complexity" evidence="1">
    <location>
        <begin position="392"/>
        <end position="403"/>
    </location>
</feature>
<feature type="compositionally biased region" description="Basic residues" evidence="1">
    <location>
        <begin position="192"/>
        <end position="204"/>
    </location>
</feature>
<sequence>MSSPGPQVLHNAHQDDPNDLLTRAASYNNLTELPTSEPGSPALRRTFSDLTFQKQSDSPSKEDVAAGKDILRRTSIRRSKEKSTVAVSRFTVSAEDLTADAPSPPLPEPPKVPQTRPPSPVARPSKARGMSGRLVNFARKPWMSSSPRSTSPSSKTPRLRTLQGEDSSSQAPSSKSSGSLELPPSSDSTAPTRKRTILNKRPRRPMVAVVTQSRAESPSTQSSPSPRSLLAKGSLERLTSSFNVSTPVLPPVPKVPASSTSIPGLEPLRKKDELWNVFRGLEADFQKFQTKSSSLKANVIRSSLIPFLNRPHPPTSLRALRPEDLDRRVNILNKWWIGLLDMLNGKHNQSISGTDRPVYLEAVVGIMSRPEWRVPFPIPSSDTQLPKPLQRSGTSASDTSETSSSSDFLVESIHHNIRNIFTQNLLSQMAFVVERMSLRHAPASLVAFCGKACAYAFFFCPGVADILVRLWNITPNILRRVYTEAHVDKGSGLRAMTQELAQKFPPALRTLSFHTHTALARYLRQKPDAPLNTNSIQWQSPWVSRWCGKDTDLFYVFVKYIHLLYADAIPSGLEKGGRILSPGLLPIHAQLLVALEDTLYKQSQPQLQDTSHNTAAITFDDFIEGADGSASALPLGTANSHRSMAENRLIILLRDYLSESSMEPNHARLFYAESFCMIMKITAQRTSLFDHNACFMLCDFVEEAIPIIARYSRSMEMDLFDWKFWLEACRQMMQSHNSLTEVRVFAFLFSVWGTWTSSEERKADLCLGFLLEEPLFYHYFSHWSPMVRAYFHRLLCWRLSRFNEDPSPLDSIIYETLSNRLVRLWEYYLAVQARAEKGHGAPLSSAPCSPAPGRRIIIIRCDNPMSPPNLFISFDTVVPPRASNQVLNSTSSKTITSPDAPTPPKKRWNILKAVFGSGRSTDELSPNSSSDESEATASDCPVTGEKPTDSNWRSSDGPTETCWPRTAHQPYTFRFSLEWMERQQWPSKNKRLYTPSLPVASQLHLQLRRSTLKTGDSDTTSDDPTESEADEENEKQEEDKASAKDIDTSQPKEPSKRDPSLAADDKFASSKYAGRALAEWAQIVSECDSFFSRRRDEGVPCDRLVEIPTLSVDGFRK</sequence>
<gene>
    <name evidence="2" type="ORF">BJX63DRAFT_87083</name>
</gene>
<feature type="compositionally biased region" description="Acidic residues" evidence="1">
    <location>
        <begin position="1019"/>
        <end position="1036"/>
    </location>
</feature>
<dbReference type="Pfam" id="PF08578">
    <property type="entry name" value="DUF1765"/>
    <property type="match status" value="1"/>
</dbReference>
<feature type="compositionally biased region" description="Polar residues" evidence="1">
    <location>
        <begin position="949"/>
        <end position="958"/>
    </location>
</feature>
<dbReference type="Proteomes" id="UP001610334">
    <property type="component" value="Unassembled WGS sequence"/>
</dbReference>
<feature type="compositionally biased region" description="Basic and acidic residues" evidence="1">
    <location>
        <begin position="1053"/>
        <end position="1064"/>
    </location>
</feature>
<feature type="compositionally biased region" description="Pro residues" evidence="1">
    <location>
        <begin position="102"/>
        <end position="121"/>
    </location>
</feature>
<dbReference type="PANTHER" id="PTHR37988">
    <property type="entry name" value="UPF0592 MEMBRANE PROTEIN C7D4.03C"/>
    <property type="match status" value="1"/>
</dbReference>
<feature type="region of interest" description="Disordered" evidence="1">
    <location>
        <begin position="377"/>
        <end position="403"/>
    </location>
</feature>
<organism evidence="2 3">
    <name type="scientific">Aspergillus granulosus</name>
    <dbReference type="NCBI Taxonomy" id="176169"/>
    <lineage>
        <taxon>Eukaryota</taxon>
        <taxon>Fungi</taxon>
        <taxon>Dikarya</taxon>
        <taxon>Ascomycota</taxon>
        <taxon>Pezizomycotina</taxon>
        <taxon>Eurotiomycetes</taxon>
        <taxon>Eurotiomycetidae</taxon>
        <taxon>Eurotiales</taxon>
        <taxon>Aspergillaceae</taxon>
        <taxon>Aspergillus</taxon>
        <taxon>Aspergillus subgen. Nidulantes</taxon>
    </lineage>
</organism>
<proteinExistence type="predicted"/>
<reference evidence="2 3" key="1">
    <citation type="submission" date="2024-07" db="EMBL/GenBank/DDBJ databases">
        <title>Section-level genome sequencing and comparative genomics of Aspergillus sections Usti and Cavernicolus.</title>
        <authorList>
            <consortium name="Lawrence Berkeley National Laboratory"/>
            <person name="Nybo J.L."/>
            <person name="Vesth T.C."/>
            <person name="Theobald S."/>
            <person name="Frisvad J.C."/>
            <person name="Larsen T.O."/>
            <person name="Kjaerboelling I."/>
            <person name="Rothschild-Mancinelli K."/>
            <person name="Lyhne E.K."/>
            <person name="Kogle M.E."/>
            <person name="Barry K."/>
            <person name="Clum A."/>
            <person name="Na H."/>
            <person name="Ledsgaard L."/>
            <person name="Lin J."/>
            <person name="Lipzen A."/>
            <person name="Kuo A."/>
            <person name="Riley R."/>
            <person name="Mondo S."/>
            <person name="Labutti K."/>
            <person name="Haridas S."/>
            <person name="Pangalinan J."/>
            <person name="Salamov A.A."/>
            <person name="Simmons B.A."/>
            <person name="Magnuson J.K."/>
            <person name="Chen J."/>
            <person name="Drula E."/>
            <person name="Henrissat B."/>
            <person name="Wiebenga A."/>
            <person name="Lubbers R.J."/>
            <person name="Gomes A.C."/>
            <person name="Makela M.R."/>
            <person name="Stajich J."/>
            <person name="Grigoriev I.V."/>
            <person name="Mortensen U.H."/>
            <person name="De Vries R.P."/>
            <person name="Baker S.E."/>
            <person name="Andersen M.R."/>
        </authorList>
    </citation>
    <scope>NUCLEOTIDE SEQUENCE [LARGE SCALE GENOMIC DNA]</scope>
    <source>
        <strain evidence="2 3">CBS 588.65</strain>
    </source>
</reference>
<feature type="compositionally biased region" description="Basic and acidic residues" evidence="1">
    <location>
        <begin position="1037"/>
        <end position="1047"/>
    </location>
</feature>
<feature type="compositionally biased region" description="Basic and acidic residues" evidence="1">
    <location>
        <begin position="59"/>
        <end position="72"/>
    </location>
</feature>
<dbReference type="InterPro" id="IPR013887">
    <property type="entry name" value="UPF0592"/>
</dbReference>
<evidence type="ECO:0000313" key="2">
    <source>
        <dbReference type="EMBL" id="KAL2803082.1"/>
    </source>
</evidence>
<feature type="region of interest" description="Disordered" evidence="1">
    <location>
        <begin position="51"/>
        <end position="229"/>
    </location>
</feature>
<evidence type="ECO:0000313" key="3">
    <source>
        <dbReference type="Proteomes" id="UP001610334"/>
    </source>
</evidence>
<protein>
    <recommendedName>
        <fullName evidence="4">DUF1765-domain-containing protein</fullName>
    </recommendedName>
</protein>
<dbReference type="EMBL" id="JBFXLT010000152">
    <property type="protein sequence ID" value="KAL2803082.1"/>
    <property type="molecule type" value="Genomic_DNA"/>
</dbReference>
<keyword evidence="3" id="KW-1185">Reference proteome</keyword>
<dbReference type="PANTHER" id="PTHR37988:SF1">
    <property type="entry name" value="UPF0592 MEMBRANE PROTEIN C7D4.03C"/>
    <property type="match status" value="1"/>
</dbReference>
<comment type="caution">
    <text evidence="2">The sequence shown here is derived from an EMBL/GenBank/DDBJ whole genome shotgun (WGS) entry which is preliminary data.</text>
</comment>
<feature type="region of interest" description="Disordered" evidence="1">
    <location>
        <begin position="1009"/>
        <end position="1064"/>
    </location>
</feature>
<evidence type="ECO:0008006" key="4">
    <source>
        <dbReference type="Google" id="ProtNLM"/>
    </source>
</evidence>
<feature type="compositionally biased region" description="Polar residues" evidence="1">
    <location>
        <begin position="885"/>
        <end position="899"/>
    </location>
</feature>
<feature type="compositionally biased region" description="Low complexity" evidence="1">
    <location>
        <begin position="144"/>
        <end position="179"/>
    </location>
</feature>
<name>A0ABR4GVP0_9EURO</name>
<evidence type="ECO:0000256" key="1">
    <source>
        <dbReference type="SAM" id="MobiDB-lite"/>
    </source>
</evidence>